<dbReference type="InterPro" id="IPR039421">
    <property type="entry name" value="Type_1_exporter"/>
</dbReference>
<dbReference type="GO" id="GO:0005886">
    <property type="term" value="C:plasma membrane"/>
    <property type="evidence" value="ECO:0007669"/>
    <property type="project" value="UniProtKB-SubCell"/>
</dbReference>
<reference evidence="9 10" key="1">
    <citation type="journal article" date="2007" name="J. Bacteriol.">
        <title>The complete genome sequence of Roseobacter denitrificans reveals a mixotrophic rather than photosynthetic metabolism.</title>
        <authorList>
            <person name="Swingley W.D."/>
            <person name="Sadekar S."/>
            <person name="Mastrian S.D."/>
            <person name="Matthies H.J."/>
            <person name="Hao J."/>
            <person name="Ramos H."/>
            <person name="Acharya C.R."/>
            <person name="Conrad A.L."/>
            <person name="Taylor H.L."/>
            <person name="Dejesa L.C."/>
            <person name="Shah M.K."/>
            <person name="O'huallachain M.E."/>
            <person name="Lince M.T."/>
            <person name="Blankenship R.E."/>
            <person name="Beatty J.T."/>
            <person name="Touchman J.W."/>
        </authorList>
    </citation>
    <scope>NUCLEOTIDE SEQUENCE [LARGE SCALE GENOMIC DNA]</scope>
    <source>
        <strain evidence="10">ATCC 33942 / OCh 114</strain>
    </source>
</reference>
<keyword evidence="4 5" id="KW-0472">Membrane</keyword>
<dbReference type="GO" id="GO:0016887">
    <property type="term" value="F:ATP hydrolysis activity"/>
    <property type="evidence" value="ECO:0007669"/>
    <property type="project" value="InterPro"/>
</dbReference>
<dbReference type="InterPro" id="IPR018490">
    <property type="entry name" value="cNMP-bd_dom_sf"/>
</dbReference>
<proteinExistence type="predicted"/>
<comment type="subcellular location">
    <subcellularLocation>
        <location evidence="1">Cell membrane</location>
        <topology evidence="1">Multi-pass membrane protein</topology>
    </subcellularLocation>
</comment>
<dbReference type="Proteomes" id="UP000007029">
    <property type="component" value="Chromosome"/>
</dbReference>
<dbReference type="PANTHER" id="PTHR43394">
    <property type="entry name" value="ATP-DEPENDENT PERMEASE MDL1, MITOCHONDRIAL"/>
    <property type="match status" value="1"/>
</dbReference>
<evidence type="ECO:0000313" key="10">
    <source>
        <dbReference type="Proteomes" id="UP000007029"/>
    </source>
</evidence>
<dbReference type="AlphaFoldDB" id="Q164N0"/>
<dbReference type="Gene3D" id="1.20.1560.10">
    <property type="entry name" value="ABC transporter type 1, transmembrane domain"/>
    <property type="match status" value="1"/>
</dbReference>
<keyword evidence="10" id="KW-1185">Reference proteome</keyword>
<dbReference type="Gene3D" id="3.40.50.300">
    <property type="entry name" value="P-loop containing nucleotide triphosphate hydrolases"/>
    <property type="match status" value="2"/>
</dbReference>
<sequence>MRSIEKTLFKFIWRHSKRDQFVLLAVTLTLFPFLYLTLELPKRIINDAIGSQTSVISVAGLELSQIQFLWLLCAAFLLSVLLHGLLKMRINTMKGVLSERMLRRLRYGLIARMLRFPKPYFRRTSQGELVAMITGETEPMGGLMGDALAQPVLQAGQMLTILAFLFLQSVWFGLAAVALIPLQAWIIPKLQRQINLMNKARIKEVRALAALIGETANGAGDLRENGGWRYRLALVTQRLGVVYAIRFRIYQKKFFMKFINNFITQLTPFFFFAVGGYLVIQGAVSLGALVAALAAYKDLSSPWKELLAYYNQTQDMSLRWETVIDKFSPTGVIDESLLGEQPATDVRLNGNLALKDVSVMDVDGNMVLEAITLHAPAGALVGIEAQSEEDRQALADVLTREVVPLSGTIHVNSHEMRKLHQATLARRIGHATSDPALFRGSFGDNVMMSLFQPGSQKPTDAQNHAITEAVASGNSADLADTDWIDPVQAGEADQDALRGWWLTLIDAIGSDGPIYRKSLDQIVTAEVSADLQQKLITCRPRVWAALQEAALDKYVHRFDPQTYNPALPVTNNLIFATLRQAMTQDQMAQQTVFFDLLRRLDLESGLLSLARDVIELLAQIFGQDGTEHPLFRKLGLEPAFFDKAVQVIAVAKDKPLDRLPAADKAVLMTIPAQITAEQIGPAFTDEMKRQIVAQRVENREKFMATLGDLYAPLDPSRVAEGVSVLENALFGKLSEGAGARADDVRRRVSEVLEEEGLKPAVIDLIYDMPLDLNGSNLPAVFAEALAVMRAAIKRPDILIMEQTLASYDMELRVAAHKNLRRLLPDTTMIYISDRFEDAEKFDVHLKVVQGRMQAADPVDNTPEDSAARADLQRKLRALEATDLFSGLDRRQLRLLAFGAKWFEADAGDTIFNKGDEPTDGAYMVLSGEAVLVKPDDDGPEAMIATVVPGKLVGELGLIRNEPRALTMRAKTDVLALRIGAEEFLAVVENDAATAFRLLQVVAGYAG</sequence>
<dbReference type="CDD" id="cd00038">
    <property type="entry name" value="CAP_ED"/>
    <property type="match status" value="1"/>
</dbReference>
<evidence type="ECO:0000259" key="7">
    <source>
        <dbReference type="PROSITE" id="PS50893"/>
    </source>
</evidence>
<feature type="transmembrane region" description="Helical" evidence="5">
    <location>
        <begin position="230"/>
        <end position="249"/>
    </location>
</feature>
<feature type="transmembrane region" description="Helical" evidence="5">
    <location>
        <begin position="68"/>
        <end position="86"/>
    </location>
</feature>
<protein>
    <submittedName>
        <fullName evidence="9">ABC transporter, permease protein, putative</fullName>
    </submittedName>
</protein>
<keyword evidence="2 5" id="KW-0812">Transmembrane</keyword>
<dbReference type="PROSITE" id="PS50893">
    <property type="entry name" value="ABC_TRANSPORTER_2"/>
    <property type="match status" value="1"/>
</dbReference>
<dbReference type="InterPro" id="IPR036640">
    <property type="entry name" value="ABC1_TM_sf"/>
</dbReference>
<dbReference type="GO" id="GO:0005524">
    <property type="term" value="F:ATP binding"/>
    <property type="evidence" value="ECO:0007669"/>
    <property type="project" value="InterPro"/>
</dbReference>
<dbReference type="Gene3D" id="2.60.120.10">
    <property type="entry name" value="Jelly Rolls"/>
    <property type="match status" value="1"/>
</dbReference>
<dbReference type="InterPro" id="IPR027417">
    <property type="entry name" value="P-loop_NTPase"/>
</dbReference>
<evidence type="ECO:0000313" key="9">
    <source>
        <dbReference type="EMBL" id="ABG32563.1"/>
    </source>
</evidence>
<dbReference type="PROSITE" id="PS50929">
    <property type="entry name" value="ABC_TM1F"/>
    <property type="match status" value="1"/>
</dbReference>
<dbReference type="InterPro" id="IPR000595">
    <property type="entry name" value="cNMP-bd_dom"/>
</dbReference>
<dbReference type="eggNOG" id="COG1132">
    <property type="taxonomic scope" value="Bacteria"/>
</dbReference>
<dbReference type="InterPro" id="IPR014710">
    <property type="entry name" value="RmlC-like_jellyroll"/>
</dbReference>
<keyword evidence="3 5" id="KW-1133">Transmembrane helix</keyword>
<evidence type="ECO:0000256" key="4">
    <source>
        <dbReference type="ARBA" id="ARBA00023136"/>
    </source>
</evidence>
<gene>
    <name evidence="9" type="ordered locus">RD1_3050</name>
</gene>
<dbReference type="PROSITE" id="PS50042">
    <property type="entry name" value="CNMP_BINDING_3"/>
    <property type="match status" value="1"/>
</dbReference>
<dbReference type="GO" id="GO:0015421">
    <property type="term" value="F:ABC-type oligopeptide transporter activity"/>
    <property type="evidence" value="ECO:0007669"/>
    <property type="project" value="TreeGrafter"/>
</dbReference>
<dbReference type="RefSeq" id="WP_011569179.1">
    <property type="nucleotide sequence ID" value="NZ_FOOO01000002.1"/>
</dbReference>
<name>Q164N0_ROSDO</name>
<evidence type="ECO:0000256" key="2">
    <source>
        <dbReference type="ARBA" id="ARBA00022692"/>
    </source>
</evidence>
<organism evidence="9 10">
    <name type="scientific">Roseobacter denitrificans (strain ATCC 33942 / OCh 114)</name>
    <name type="common">Erythrobacter sp. (strain OCh 114)</name>
    <name type="synonym">Roseobacter denitrificans</name>
    <dbReference type="NCBI Taxonomy" id="375451"/>
    <lineage>
        <taxon>Bacteria</taxon>
        <taxon>Pseudomonadati</taxon>
        <taxon>Pseudomonadota</taxon>
        <taxon>Alphaproteobacteria</taxon>
        <taxon>Rhodobacterales</taxon>
        <taxon>Roseobacteraceae</taxon>
        <taxon>Roseobacter</taxon>
    </lineage>
</organism>
<dbReference type="InterPro" id="IPR003439">
    <property type="entry name" value="ABC_transporter-like_ATP-bd"/>
</dbReference>
<feature type="transmembrane region" description="Helical" evidence="5">
    <location>
        <begin position="161"/>
        <end position="187"/>
    </location>
</feature>
<feature type="transmembrane region" description="Helical" evidence="5">
    <location>
        <begin position="269"/>
        <end position="296"/>
    </location>
</feature>
<dbReference type="SUPFAM" id="SSF51206">
    <property type="entry name" value="cAMP-binding domain-like"/>
    <property type="match status" value="1"/>
</dbReference>
<dbReference type="STRING" id="375451.RD1_3050"/>
<feature type="domain" description="ABC transporter" evidence="7">
    <location>
        <begin position="645"/>
        <end position="874"/>
    </location>
</feature>
<dbReference type="SUPFAM" id="SSF90123">
    <property type="entry name" value="ABC transporter transmembrane region"/>
    <property type="match status" value="1"/>
</dbReference>
<evidence type="ECO:0000256" key="3">
    <source>
        <dbReference type="ARBA" id="ARBA00022989"/>
    </source>
</evidence>
<feature type="domain" description="Cyclic nucleotide-binding" evidence="6">
    <location>
        <begin position="883"/>
        <end position="987"/>
    </location>
</feature>
<accession>Q164N0</accession>
<dbReference type="EMBL" id="CP000362">
    <property type="protein sequence ID" value="ABG32563.1"/>
    <property type="molecule type" value="Genomic_DNA"/>
</dbReference>
<evidence type="ECO:0000259" key="6">
    <source>
        <dbReference type="PROSITE" id="PS50042"/>
    </source>
</evidence>
<feature type="domain" description="ABC transmembrane type-1" evidence="8">
    <location>
        <begin position="65"/>
        <end position="315"/>
    </location>
</feature>
<dbReference type="InterPro" id="IPR011527">
    <property type="entry name" value="ABC1_TM_dom"/>
</dbReference>
<dbReference type="KEGG" id="rde:RD1_3050"/>
<dbReference type="SUPFAM" id="SSF52540">
    <property type="entry name" value="P-loop containing nucleoside triphosphate hydrolases"/>
    <property type="match status" value="1"/>
</dbReference>
<dbReference type="SMART" id="SM00100">
    <property type="entry name" value="cNMP"/>
    <property type="match status" value="1"/>
</dbReference>
<evidence type="ECO:0000256" key="1">
    <source>
        <dbReference type="ARBA" id="ARBA00004651"/>
    </source>
</evidence>
<dbReference type="PANTHER" id="PTHR43394:SF1">
    <property type="entry name" value="ATP-BINDING CASSETTE SUB-FAMILY B MEMBER 10, MITOCHONDRIAL"/>
    <property type="match status" value="1"/>
</dbReference>
<dbReference type="Pfam" id="PF00027">
    <property type="entry name" value="cNMP_binding"/>
    <property type="match status" value="1"/>
</dbReference>
<feature type="transmembrane region" description="Helical" evidence="5">
    <location>
        <begin position="21"/>
        <end position="38"/>
    </location>
</feature>
<dbReference type="HOGENOM" id="CLU_012126_0_0_5"/>
<dbReference type="eggNOG" id="COG0664">
    <property type="taxonomic scope" value="Bacteria"/>
</dbReference>
<evidence type="ECO:0000259" key="8">
    <source>
        <dbReference type="PROSITE" id="PS50929"/>
    </source>
</evidence>
<evidence type="ECO:0000256" key="5">
    <source>
        <dbReference type="SAM" id="Phobius"/>
    </source>
</evidence>
<dbReference type="Pfam" id="PF00664">
    <property type="entry name" value="ABC_membrane"/>
    <property type="match status" value="1"/>
</dbReference>